<comment type="similarity">
    <text evidence="3">Belongs to the KdsC family.</text>
</comment>
<keyword evidence="5 8" id="KW-0808">Transferase</keyword>
<dbReference type="NCBIfam" id="TIGR01670">
    <property type="entry name" value="KdsC-phosphatas"/>
    <property type="match status" value="1"/>
</dbReference>
<dbReference type="PANTHER" id="PTHR42866">
    <property type="entry name" value="3-DEOXY-MANNO-OCTULOSONATE CYTIDYLYLTRANSFERASE"/>
    <property type="match status" value="1"/>
</dbReference>
<keyword evidence="7 8" id="KW-0448">Lipopolysaccharide biosynthesis</keyword>
<evidence type="ECO:0000256" key="8">
    <source>
        <dbReference type="HAMAP-Rule" id="MF_00057"/>
    </source>
</evidence>
<organism evidence="9 10">
    <name type="scientific">Neptuniibacter pectenicola</name>
    <dbReference type="NCBI Taxonomy" id="1806669"/>
    <lineage>
        <taxon>Bacteria</taxon>
        <taxon>Pseudomonadati</taxon>
        <taxon>Pseudomonadota</taxon>
        <taxon>Gammaproteobacteria</taxon>
        <taxon>Oceanospirillales</taxon>
        <taxon>Oceanospirillaceae</taxon>
        <taxon>Neptuniibacter</taxon>
    </lineage>
</organism>
<comment type="catalytic activity">
    <reaction evidence="8">
        <text>3-deoxy-alpha-D-manno-oct-2-ulosonate + CTP = CMP-3-deoxy-beta-D-manno-octulosonate + diphosphate</text>
        <dbReference type="Rhea" id="RHEA:23448"/>
        <dbReference type="ChEBI" id="CHEBI:33019"/>
        <dbReference type="ChEBI" id="CHEBI:37563"/>
        <dbReference type="ChEBI" id="CHEBI:85986"/>
        <dbReference type="ChEBI" id="CHEBI:85987"/>
        <dbReference type="EC" id="2.7.7.38"/>
    </reaction>
</comment>
<comment type="similarity">
    <text evidence="4">Belongs to the CMP-NeuNAc synthase family.</text>
</comment>
<comment type="similarity">
    <text evidence="8">Belongs to the KdsB family.</text>
</comment>
<comment type="pathway">
    <text evidence="2">Amino-sugar metabolism; N-acetylneuraminate metabolism.</text>
</comment>
<dbReference type="CDD" id="cd01630">
    <property type="entry name" value="HAD_KDO-like"/>
    <property type="match status" value="1"/>
</dbReference>
<dbReference type="SFLD" id="SFLDG01138">
    <property type="entry name" value="C1.6.2:_Deoxy-d-mannose-octulo"/>
    <property type="match status" value="1"/>
</dbReference>
<comment type="catalytic activity">
    <reaction evidence="1">
        <text>an N-acylneuraminate + CTP = a CMP-N-acyl-beta-neuraminate + diphosphate</text>
        <dbReference type="Rhea" id="RHEA:11344"/>
        <dbReference type="ChEBI" id="CHEBI:33019"/>
        <dbReference type="ChEBI" id="CHEBI:37563"/>
        <dbReference type="ChEBI" id="CHEBI:60073"/>
        <dbReference type="ChEBI" id="CHEBI:68671"/>
        <dbReference type="EC" id="2.7.7.43"/>
    </reaction>
</comment>
<comment type="pathway">
    <text evidence="8">Nucleotide-sugar biosynthesis; CMP-3-deoxy-D-manno-octulosonate biosynthesis; CMP-3-deoxy-D-manno-octulosonate from 3-deoxy-D-manno-octulosonate and CTP: step 1/1.</text>
</comment>
<dbReference type="NCBIfam" id="TIGR00466">
    <property type="entry name" value="kdsB"/>
    <property type="match status" value="1"/>
</dbReference>
<proteinExistence type="inferred from homology"/>
<keyword evidence="8" id="KW-0963">Cytoplasm</keyword>
<dbReference type="Gene3D" id="3.40.50.1000">
    <property type="entry name" value="HAD superfamily/HAD-like"/>
    <property type="match status" value="1"/>
</dbReference>
<evidence type="ECO:0000313" key="10">
    <source>
        <dbReference type="Proteomes" id="UP001449225"/>
    </source>
</evidence>
<accession>A0ABU9TW05</accession>
<dbReference type="InterPro" id="IPR004528">
    <property type="entry name" value="KdsB"/>
</dbReference>
<evidence type="ECO:0000256" key="4">
    <source>
        <dbReference type="ARBA" id="ARBA00010726"/>
    </source>
</evidence>
<dbReference type="RefSeq" id="WP_342855064.1">
    <property type="nucleotide sequence ID" value="NZ_JBBMRA010000022.1"/>
</dbReference>
<dbReference type="NCBIfam" id="NF003952">
    <property type="entry name" value="PRK05450.1-5"/>
    <property type="match status" value="1"/>
</dbReference>
<gene>
    <name evidence="8 9" type="primary">kdsB</name>
    <name evidence="9" type="ORF">WNY58_16035</name>
</gene>
<dbReference type="InterPro" id="IPR023214">
    <property type="entry name" value="HAD_sf"/>
</dbReference>
<evidence type="ECO:0000256" key="5">
    <source>
        <dbReference type="ARBA" id="ARBA00022679"/>
    </source>
</evidence>
<dbReference type="HAMAP" id="MF_00057">
    <property type="entry name" value="KdsB"/>
    <property type="match status" value="1"/>
</dbReference>
<dbReference type="NCBIfam" id="NF009905">
    <property type="entry name" value="PRK13368.1"/>
    <property type="match status" value="1"/>
</dbReference>
<keyword evidence="10" id="KW-1185">Reference proteome</keyword>
<dbReference type="InterPro" id="IPR029044">
    <property type="entry name" value="Nucleotide-diphossugar_trans"/>
</dbReference>
<dbReference type="Pfam" id="PF02348">
    <property type="entry name" value="CTP_transf_3"/>
    <property type="match status" value="1"/>
</dbReference>
<dbReference type="Gene3D" id="3.90.550.10">
    <property type="entry name" value="Spore Coat Polysaccharide Biosynthesis Protein SpsA, Chain A"/>
    <property type="match status" value="1"/>
</dbReference>
<dbReference type="GO" id="GO:0008690">
    <property type="term" value="F:3-deoxy-manno-octulosonate cytidylyltransferase activity"/>
    <property type="evidence" value="ECO:0007669"/>
    <property type="project" value="UniProtKB-EC"/>
</dbReference>
<dbReference type="Pfam" id="PF08282">
    <property type="entry name" value="Hydrolase_3"/>
    <property type="match status" value="1"/>
</dbReference>
<dbReference type="SFLD" id="SFLDG01136">
    <property type="entry name" value="C1.6:_Phosphoserine_Phosphatas"/>
    <property type="match status" value="1"/>
</dbReference>
<dbReference type="SUPFAM" id="SSF53448">
    <property type="entry name" value="Nucleotide-diphospho-sugar transferases"/>
    <property type="match status" value="1"/>
</dbReference>
<comment type="function">
    <text evidence="8">Activates KDO (a required 8-carbon sugar) for incorporation into bacterial lipopolysaccharide in Gram-negative bacteria.</text>
</comment>
<keyword evidence="6 8" id="KW-0548">Nucleotidyltransferase</keyword>
<comment type="subcellular location">
    <subcellularLocation>
        <location evidence="8">Cytoplasm</location>
    </subcellularLocation>
</comment>
<dbReference type="EMBL" id="JBBMRA010000022">
    <property type="protein sequence ID" value="MEM5537896.1"/>
    <property type="molecule type" value="Genomic_DNA"/>
</dbReference>
<dbReference type="SFLD" id="SFLDS00003">
    <property type="entry name" value="Haloacid_Dehalogenase"/>
    <property type="match status" value="1"/>
</dbReference>
<dbReference type="InterPro" id="IPR010023">
    <property type="entry name" value="KdsC_fam"/>
</dbReference>
<dbReference type="SUPFAM" id="SSF56784">
    <property type="entry name" value="HAD-like"/>
    <property type="match status" value="1"/>
</dbReference>
<evidence type="ECO:0000256" key="7">
    <source>
        <dbReference type="ARBA" id="ARBA00022985"/>
    </source>
</evidence>
<comment type="caution">
    <text evidence="9">The sequence shown here is derived from an EMBL/GenBank/DDBJ whole genome shotgun (WGS) entry which is preliminary data.</text>
</comment>
<dbReference type="Proteomes" id="UP001449225">
    <property type="component" value="Unassembled WGS sequence"/>
</dbReference>
<evidence type="ECO:0000256" key="1">
    <source>
        <dbReference type="ARBA" id="ARBA00001862"/>
    </source>
</evidence>
<dbReference type="NCBIfam" id="NF003950">
    <property type="entry name" value="PRK05450.1-3"/>
    <property type="match status" value="1"/>
</dbReference>
<evidence type="ECO:0000256" key="6">
    <source>
        <dbReference type="ARBA" id="ARBA00022695"/>
    </source>
</evidence>
<reference evidence="9 10" key="1">
    <citation type="submission" date="2024-03" db="EMBL/GenBank/DDBJ databases">
        <title>Community enrichment and isolation of bacterial strains for fucoidan degradation.</title>
        <authorList>
            <person name="Sichert A."/>
        </authorList>
    </citation>
    <scope>NUCLEOTIDE SEQUENCE [LARGE SCALE GENOMIC DNA]</scope>
    <source>
        <strain evidence="9 10">AS76</strain>
    </source>
</reference>
<dbReference type="NCBIfam" id="TIGR01662">
    <property type="entry name" value="HAD-SF-IIIA"/>
    <property type="match status" value="1"/>
</dbReference>
<dbReference type="InterPro" id="IPR006549">
    <property type="entry name" value="HAD-SF_hydro_IIIA"/>
</dbReference>
<dbReference type="InterPro" id="IPR003329">
    <property type="entry name" value="Cytidylyl_trans"/>
</dbReference>
<dbReference type="EC" id="2.7.7.38" evidence="8"/>
<dbReference type="InterPro" id="IPR036412">
    <property type="entry name" value="HAD-like_sf"/>
</dbReference>
<evidence type="ECO:0000313" key="9">
    <source>
        <dbReference type="EMBL" id="MEM5537896.1"/>
    </source>
</evidence>
<evidence type="ECO:0000256" key="3">
    <source>
        <dbReference type="ARBA" id="ARBA00005893"/>
    </source>
</evidence>
<dbReference type="CDD" id="cd02517">
    <property type="entry name" value="CMP-KDO-Synthetase"/>
    <property type="match status" value="1"/>
</dbReference>
<evidence type="ECO:0000256" key="2">
    <source>
        <dbReference type="ARBA" id="ARBA00005141"/>
    </source>
</evidence>
<name>A0ABU9TW05_9GAMM</name>
<dbReference type="PANTHER" id="PTHR42866:SF2">
    <property type="entry name" value="3-DEOXY-MANNO-OCTULOSONATE CYTIDYLYLTRANSFERASE, MITOCHONDRIAL"/>
    <property type="match status" value="1"/>
</dbReference>
<protein>
    <recommendedName>
        <fullName evidence="8">3-deoxy-manno-octulosonate cytidylyltransferase</fullName>
        <ecNumber evidence="8">2.7.7.38</ecNumber>
    </recommendedName>
    <alternativeName>
        <fullName evidence="8">CMP-2-keto-3-deoxyoctulosonic acid synthase</fullName>
        <shortName evidence="8">CKS</shortName>
        <shortName evidence="8">CMP-KDO synthase</shortName>
    </alternativeName>
</protein>
<sequence>MKTVIVIPARYGSSRLPGKPLADIHGKPMIQNVYEKAVQVDDVDHVVVATDDQRVYQAVTDFGGKCIITSTKHESGTDRLVEVMDSFPADIYINVQGDEPLIRPEDLNALVELMNDSAVQVGTLCHAIDAEEAENPNTVKVVFSNTSEALYFSRSPIPYARDCKAAKYFKHVGVYAYRREVLSQYSSLENSMLESSEMLEQLRLMSSGIRLHVAQVEPTGPGVDTAECLERVRAILSGKDFIKEKDPLSTVRLVITDVDGVLTDGSIFYDASGESLKKFHVRDGLGIRLLEESGIKVAVLSGRDSATLRKRIEDLGISLSMLGVKDKADACRKLMGSAEVSEFETVCIGDDSIDLPAFESCGQSFAVADAPEYVKQQATRVLTQKGGEGAFRELADMILTAKGKSHVYSTAAGFKTVMSGISQ</sequence>